<dbReference type="RefSeq" id="WP_304278525.1">
    <property type="nucleotide sequence ID" value="NZ_QFQZ01000038.1"/>
</dbReference>
<keyword evidence="3" id="KW-0804">Transcription</keyword>
<dbReference type="InterPro" id="IPR050679">
    <property type="entry name" value="Bact_HTH_transcr_reg"/>
</dbReference>
<evidence type="ECO:0000313" key="7">
    <source>
        <dbReference type="Proteomes" id="UP000249393"/>
    </source>
</evidence>
<dbReference type="GO" id="GO:0003677">
    <property type="term" value="F:DNA binding"/>
    <property type="evidence" value="ECO:0007669"/>
    <property type="project" value="UniProtKB-UniRule"/>
</dbReference>
<dbReference type="PROSITE" id="PS50949">
    <property type="entry name" value="HTH_GNTR"/>
    <property type="match status" value="1"/>
</dbReference>
<feature type="domain" description="HTH gntR-type" evidence="5">
    <location>
        <begin position="4"/>
        <end position="72"/>
    </location>
</feature>
<evidence type="ECO:0000256" key="1">
    <source>
        <dbReference type="ARBA" id="ARBA00023015"/>
    </source>
</evidence>
<reference evidence="6 7" key="1">
    <citation type="submission" date="2017-08" db="EMBL/GenBank/DDBJ databases">
        <title>Infants hospitalized years apart are colonized by the same room-sourced microbial strains.</title>
        <authorList>
            <person name="Brooks B."/>
            <person name="Olm M.R."/>
            <person name="Firek B.A."/>
            <person name="Baker R."/>
            <person name="Thomas B.C."/>
            <person name="Morowitz M.J."/>
            <person name="Banfield J.F."/>
        </authorList>
    </citation>
    <scope>NUCLEOTIDE SEQUENCE [LARGE SCALE GENOMIC DNA]</scope>
    <source>
        <strain evidence="6">S2_003_000_R2_4</strain>
    </source>
</reference>
<dbReference type="Gene3D" id="3.40.1410.10">
    <property type="entry name" value="Chorismate lyase-like"/>
    <property type="match status" value="1"/>
</dbReference>
<dbReference type="InterPro" id="IPR011663">
    <property type="entry name" value="UTRA"/>
</dbReference>
<dbReference type="SMART" id="SM00866">
    <property type="entry name" value="UTRA"/>
    <property type="match status" value="1"/>
</dbReference>
<dbReference type="SMART" id="SM00345">
    <property type="entry name" value="HTH_GNTR"/>
    <property type="match status" value="1"/>
</dbReference>
<dbReference type="Pfam" id="PF07702">
    <property type="entry name" value="UTRA"/>
    <property type="match status" value="1"/>
</dbReference>
<dbReference type="GO" id="GO:0045892">
    <property type="term" value="P:negative regulation of DNA-templated transcription"/>
    <property type="evidence" value="ECO:0007669"/>
    <property type="project" value="UniProtKB-UniRule"/>
</dbReference>
<dbReference type="InterPro" id="IPR036388">
    <property type="entry name" value="WH-like_DNA-bd_sf"/>
</dbReference>
<dbReference type="PANTHER" id="PTHR44846">
    <property type="entry name" value="MANNOSYL-D-GLYCERATE TRANSPORT/METABOLISM SYSTEM REPRESSOR MNGR-RELATED"/>
    <property type="match status" value="1"/>
</dbReference>
<dbReference type="InterPro" id="IPR036390">
    <property type="entry name" value="WH_DNA-bd_sf"/>
</dbReference>
<keyword evidence="2" id="KW-0238">DNA-binding</keyword>
<dbReference type="NCBIfam" id="TIGR02018">
    <property type="entry name" value="his_ut_repres"/>
    <property type="match status" value="1"/>
</dbReference>
<dbReference type="SUPFAM" id="SSF46785">
    <property type="entry name" value="Winged helix' DNA-binding domain"/>
    <property type="match status" value="1"/>
</dbReference>
<dbReference type="InterPro" id="IPR010248">
    <property type="entry name" value="His_ut_repres"/>
</dbReference>
<dbReference type="FunFam" id="1.10.10.10:FF:000079">
    <property type="entry name" value="GntR family transcriptional regulator"/>
    <property type="match status" value="1"/>
</dbReference>
<accession>A0A2W5WZS2</accession>
<protein>
    <recommendedName>
        <fullName evidence="4">Histidine utilization repressor</fullName>
    </recommendedName>
</protein>
<evidence type="ECO:0000256" key="3">
    <source>
        <dbReference type="ARBA" id="ARBA00023163"/>
    </source>
</evidence>
<evidence type="ECO:0000256" key="4">
    <source>
        <dbReference type="NCBIfam" id="TIGR02018"/>
    </source>
</evidence>
<dbReference type="PANTHER" id="PTHR44846:SF16">
    <property type="entry name" value="TRANSCRIPTIONAL REGULATOR PHNF-RELATED"/>
    <property type="match status" value="1"/>
</dbReference>
<sequence length="236" mass="25509">MADAPLHQRIRAEIEARIRSGAWPPGHRVPFEAELMGQYGCARMTVSKAMTALVEAGLIVRRKRAGSFVAQPKVHAPVLNIPDIQAEIEARGQAYAFRLLARHVRDADPAAGGEVELAGGGRLLALDGVHEANGRPFALERRLVALAAAPEMEAADFATITPGAWLLEHVAWTEAESRISAVNADVEDARLLALDEGAACLVVDRRTWREGRGVTRVRQVFPGEVYDLVARFGPGA</sequence>
<dbReference type="GO" id="GO:0006547">
    <property type="term" value="P:L-histidine metabolic process"/>
    <property type="evidence" value="ECO:0007669"/>
    <property type="project" value="UniProtKB-UniRule"/>
</dbReference>
<dbReference type="InterPro" id="IPR028978">
    <property type="entry name" value="Chorismate_lyase_/UTRA_dom_sf"/>
</dbReference>
<dbReference type="AlphaFoldDB" id="A0A2W5WZS2"/>
<dbReference type="Proteomes" id="UP000249393">
    <property type="component" value="Unassembled WGS sequence"/>
</dbReference>
<comment type="caution">
    <text evidence="6">The sequence shown here is derived from an EMBL/GenBank/DDBJ whole genome shotgun (WGS) entry which is preliminary data.</text>
</comment>
<name>A0A2W5WZS2_9CAUL</name>
<organism evidence="6 7">
    <name type="scientific">Caulobacter segnis</name>
    <dbReference type="NCBI Taxonomy" id="88688"/>
    <lineage>
        <taxon>Bacteria</taxon>
        <taxon>Pseudomonadati</taxon>
        <taxon>Pseudomonadota</taxon>
        <taxon>Alphaproteobacteria</taxon>
        <taxon>Caulobacterales</taxon>
        <taxon>Caulobacteraceae</taxon>
        <taxon>Caulobacter</taxon>
    </lineage>
</organism>
<evidence type="ECO:0000313" key="6">
    <source>
        <dbReference type="EMBL" id="PZR33684.1"/>
    </source>
</evidence>
<dbReference type="GO" id="GO:0003700">
    <property type="term" value="F:DNA-binding transcription factor activity"/>
    <property type="evidence" value="ECO:0007669"/>
    <property type="project" value="UniProtKB-UniRule"/>
</dbReference>
<dbReference type="Gene3D" id="1.10.10.10">
    <property type="entry name" value="Winged helix-like DNA-binding domain superfamily/Winged helix DNA-binding domain"/>
    <property type="match status" value="1"/>
</dbReference>
<evidence type="ECO:0000256" key="2">
    <source>
        <dbReference type="ARBA" id="ARBA00023125"/>
    </source>
</evidence>
<dbReference type="Pfam" id="PF00392">
    <property type="entry name" value="GntR"/>
    <property type="match status" value="1"/>
</dbReference>
<dbReference type="EMBL" id="QFQZ01000038">
    <property type="protein sequence ID" value="PZR33684.1"/>
    <property type="molecule type" value="Genomic_DNA"/>
</dbReference>
<dbReference type="SUPFAM" id="SSF64288">
    <property type="entry name" value="Chorismate lyase-like"/>
    <property type="match status" value="1"/>
</dbReference>
<gene>
    <name evidence="6" type="primary">hutC</name>
    <name evidence="6" type="ORF">DI526_12795</name>
</gene>
<dbReference type="CDD" id="cd07377">
    <property type="entry name" value="WHTH_GntR"/>
    <property type="match status" value="1"/>
</dbReference>
<evidence type="ECO:0000259" key="5">
    <source>
        <dbReference type="PROSITE" id="PS50949"/>
    </source>
</evidence>
<proteinExistence type="predicted"/>
<keyword evidence="1" id="KW-0805">Transcription regulation</keyword>
<dbReference type="InterPro" id="IPR000524">
    <property type="entry name" value="Tscrpt_reg_HTH_GntR"/>
</dbReference>